<feature type="domain" description="Galectin" evidence="2">
    <location>
        <begin position="154"/>
        <end position="284"/>
    </location>
</feature>
<evidence type="ECO:0000313" key="5">
    <source>
        <dbReference type="Proteomes" id="UP000659654"/>
    </source>
</evidence>
<accession>A0A1I7SL40</accession>
<evidence type="ECO:0000313" key="4">
    <source>
        <dbReference type="Proteomes" id="UP000095284"/>
    </source>
</evidence>
<proteinExistence type="predicted"/>
<sequence length="289" mass="32619">MTAGDGRSRPRRQGFAANNEVVIKGHSMDVLPCNIVVTFMYFNSFIPYTRKGVKVTVRQKKPGLNTVLMSPFSMPPEYVEKSVPTDYAISPNTDFDLRIMFSGDKKIDVILVNANGERRNLASFDLNYSFLNVWTVTGDIEKLEDVVITDKYQMPYTNTLHWGIGKALKIVGQLSNETMVFNILNDKDQIPLTVLLNPKFKRVGITSFANGAWRPERACGLKTIVGNHPFELEIKWYSEKQLGLGVNGLDCAFKFNHLVNNPAAEYKKIHISKTDGYITNIFAERIKNG</sequence>
<dbReference type="InterPro" id="IPR001079">
    <property type="entry name" value="Galectin_CRD"/>
</dbReference>
<keyword evidence="5" id="KW-1185">Reference proteome</keyword>
<dbReference type="GO" id="GO:0030246">
    <property type="term" value="F:carbohydrate binding"/>
    <property type="evidence" value="ECO:0007669"/>
    <property type="project" value="UniProtKB-KW"/>
</dbReference>
<dbReference type="WBParaSite" id="BXY_1377200.1">
    <property type="protein sequence ID" value="BXY_1377200.1"/>
    <property type="gene ID" value="BXY_1377200"/>
</dbReference>
<dbReference type="Proteomes" id="UP000095284">
    <property type="component" value="Unplaced"/>
</dbReference>
<dbReference type="Proteomes" id="UP000659654">
    <property type="component" value="Unassembled WGS sequence"/>
</dbReference>
<keyword evidence="1" id="KW-0430">Lectin</keyword>
<dbReference type="Proteomes" id="UP000582659">
    <property type="component" value="Unassembled WGS sequence"/>
</dbReference>
<dbReference type="PROSITE" id="PS51304">
    <property type="entry name" value="GALECTIN"/>
    <property type="match status" value="1"/>
</dbReference>
<dbReference type="SMR" id="A0A1I7SL40"/>
<dbReference type="EMBL" id="CAJFDI010000006">
    <property type="protein sequence ID" value="CAD5233900.1"/>
    <property type="molecule type" value="Genomic_DNA"/>
</dbReference>
<dbReference type="SUPFAM" id="SSF49899">
    <property type="entry name" value="Concanavalin A-like lectins/glucanases"/>
    <property type="match status" value="1"/>
</dbReference>
<dbReference type="AlphaFoldDB" id="A0A1I7SL40"/>
<evidence type="ECO:0000313" key="3">
    <source>
        <dbReference type="EMBL" id="CAD5233900.1"/>
    </source>
</evidence>
<organism evidence="4 6">
    <name type="scientific">Bursaphelenchus xylophilus</name>
    <name type="common">Pinewood nematode worm</name>
    <name type="synonym">Aphelenchoides xylophilus</name>
    <dbReference type="NCBI Taxonomy" id="6326"/>
    <lineage>
        <taxon>Eukaryota</taxon>
        <taxon>Metazoa</taxon>
        <taxon>Ecdysozoa</taxon>
        <taxon>Nematoda</taxon>
        <taxon>Chromadorea</taxon>
        <taxon>Rhabditida</taxon>
        <taxon>Tylenchina</taxon>
        <taxon>Tylenchomorpha</taxon>
        <taxon>Aphelenchoidea</taxon>
        <taxon>Aphelenchoididae</taxon>
        <taxon>Bursaphelenchus</taxon>
    </lineage>
</organism>
<reference evidence="6" key="1">
    <citation type="submission" date="2016-11" db="UniProtKB">
        <authorList>
            <consortium name="WormBaseParasite"/>
        </authorList>
    </citation>
    <scope>IDENTIFICATION</scope>
</reference>
<evidence type="ECO:0000313" key="6">
    <source>
        <dbReference type="WBParaSite" id="BXY_1377200.1"/>
    </source>
</evidence>
<evidence type="ECO:0000256" key="1">
    <source>
        <dbReference type="ARBA" id="ARBA00022734"/>
    </source>
</evidence>
<name>A0A1I7SL40_BURXY</name>
<protein>
    <submittedName>
        <fullName evidence="3">(pine wood nematode) hypothetical protein</fullName>
    </submittedName>
    <submittedName>
        <fullName evidence="6">Galectin domain-containing protein</fullName>
    </submittedName>
</protein>
<dbReference type="Gene3D" id="2.60.120.200">
    <property type="match status" value="1"/>
</dbReference>
<dbReference type="EMBL" id="CAJFCV020000006">
    <property type="protein sequence ID" value="CAG9129359.1"/>
    <property type="molecule type" value="Genomic_DNA"/>
</dbReference>
<dbReference type="InterPro" id="IPR013320">
    <property type="entry name" value="ConA-like_dom_sf"/>
</dbReference>
<reference evidence="3" key="2">
    <citation type="submission" date="2020-09" db="EMBL/GenBank/DDBJ databases">
        <authorList>
            <person name="Kikuchi T."/>
        </authorList>
    </citation>
    <scope>NUCLEOTIDE SEQUENCE</scope>
    <source>
        <strain evidence="3">Ka4C1</strain>
    </source>
</reference>
<evidence type="ECO:0000259" key="2">
    <source>
        <dbReference type="PROSITE" id="PS51304"/>
    </source>
</evidence>
<gene>
    <name evidence="3" type="ORF">BXYJ_LOCUS13991</name>
</gene>